<evidence type="ECO:0000313" key="2">
    <source>
        <dbReference type="Proteomes" id="UP000266861"/>
    </source>
</evidence>
<protein>
    <submittedName>
        <fullName evidence="1">Uncharacterized protein</fullName>
    </submittedName>
</protein>
<dbReference type="EMBL" id="PQFF01000064">
    <property type="protein sequence ID" value="RHZ85289.1"/>
    <property type="molecule type" value="Genomic_DNA"/>
</dbReference>
<dbReference type="OrthoDB" id="10389188at2759"/>
<name>A0A397JAB6_9GLOM</name>
<accession>A0A397JAB6</accession>
<keyword evidence="2" id="KW-1185">Reference proteome</keyword>
<proteinExistence type="predicted"/>
<dbReference type="Proteomes" id="UP000266861">
    <property type="component" value="Unassembled WGS sequence"/>
</dbReference>
<comment type="caution">
    <text evidence="1">The sequence shown here is derived from an EMBL/GenBank/DDBJ whole genome shotgun (WGS) entry which is preliminary data.</text>
</comment>
<reference evidence="1 2" key="1">
    <citation type="submission" date="2018-08" db="EMBL/GenBank/DDBJ databases">
        <title>Genome and evolution of the arbuscular mycorrhizal fungus Diversispora epigaea (formerly Glomus versiforme) and its bacterial endosymbionts.</title>
        <authorList>
            <person name="Sun X."/>
            <person name="Fei Z."/>
            <person name="Harrison M."/>
        </authorList>
    </citation>
    <scope>NUCLEOTIDE SEQUENCE [LARGE SCALE GENOMIC DNA]</scope>
    <source>
        <strain evidence="1 2">IT104</strain>
    </source>
</reference>
<organism evidence="1 2">
    <name type="scientific">Diversispora epigaea</name>
    <dbReference type="NCBI Taxonomy" id="1348612"/>
    <lineage>
        <taxon>Eukaryota</taxon>
        <taxon>Fungi</taxon>
        <taxon>Fungi incertae sedis</taxon>
        <taxon>Mucoromycota</taxon>
        <taxon>Glomeromycotina</taxon>
        <taxon>Glomeromycetes</taxon>
        <taxon>Diversisporales</taxon>
        <taxon>Diversisporaceae</taxon>
        <taxon>Diversispora</taxon>
    </lineage>
</organism>
<sequence length="49" mass="5885">MYDRYRLRDSLSSEELTYMTKEDKLCVNHHDNCVDVDTFWNAVEAIQTE</sequence>
<gene>
    <name evidence="1" type="ORF">Glove_67g148</name>
</gene>
<dbReference type="AlphaFoldDB" id="A0A397JAB6"/>
<evidence type="ECO:0000313" key="1">
    <source>
        <dbReference type="EMBL" id="RHZ85289.1"/>
    </source>
</evidence>